<gene>
    <name evidence="2" type="ORF">GCM10022254_41340</name>
</gene>
<protein>
    <submittedName>
        <fullName evidence="2">Uncharacterized protein</fullName>
    </submittedName>
</protein>
<organism evidence="2 3">
    <name type="scientific">Actinomadura meridiana</name>
    <dbReference type="NCBI Taxonomy" id="559626"/>
    <lineage>
        <taxon>Bacteria</taxon>
        <taxon>Bacillati</taxon>
        <taxon>Actinomycetota</taxon>
        <taxon>Actinomycetes</taxon>
        <taxon>Streptosporangiales</taxon>
        <taxon>Thermomonosporaceae</taxon>
        <taxon>Actinomadura</taxon>
    </lineage>
</organism>
<name>A0ABP8C7G8_9ACTN</name>
<sequence length="117" mass="12586">MNVTGSNNVTIVGNHNPVQQAGSNTRQDIRGPERPDLSQITAFLTRLDSEAHQLGLSGEDYSEMRAEAETIRAQVKSPKPKWHVIAESVRSIRAILEGTCGGIVAAGLLEALPQIIS</sequence>
<accession>A0ABP8C7G8</accession>
<dbReference type="EMBL" id="BAABAS010000012">
    <property type="protein sequence ID" value="GAA4235035.1"/>
    <property type="molecule type" value="Genomic_DNA"/>
</dbReference>
<feature type="region of interest" description="Disordered" evidence="1">
    <location>
        <begin position="1"/>
        <end position="34"/>
    </location>
</feature>
<evidence type="ECO:0000313" key="2">
    <source>
        <dbReference type="EMBL" id="GAA4235035.1"/>
    </source>
</evidence>
<feature type="compositionally biased region" description="Polar residues" evidence="1">
    <location>
        <begin position="1"/>
        <end position="26"/>
    </location>
</feature>
<evidence type="ECO:0000313" key="3">
    <source>
        <dbReference type="Proteomes" id="UP001501710"/>
    </source>
</evidence>
<comment type="caution">
    <text evidence="2">The sequence shown here is derived from an EMBL/GenBank/DDBJ whole genome shotgun (WGS) entry which is preliminary data.</text>
</comment>
<dbReference type="RefSeq" id="WP_344899038.1">
    <property type="nucleotide sequence ID" value="NZ_BAABAS010000012.1"/>
</dbReference>
<dbReference type="Proteomes" id="UP001501710">
    <property type="component" value="Unassembled WGS sequence"/>
</dbReference>
<evidence type="ECO:0000256" key="1">
    <source>
        <dbReference type="SAM" id="MobiDB-lite"/>
    </source>
</evidence>
<proteinExistence type="predicted"/>
<reference evidence="3" key="1">
    <citation type="journal article" date="2019" name="Int. J. Syst. Evol. Microbiol.">
        <title>The Global Catalogue of Microorganisms (GCM) 10K type strain sequencing project: providing services to taxonomists for standard genome sequencing and annotation.</title>
        <authorList>
            <consortium name="The Broad Institute Genomics Platform"/>
            <consortium name="The Broad Institute Genome Sequencing Center for Infectious Disease"/>
            <person name="Wu L."/>
            <person name="Ma J."/>
        </authorList>
    </citation>
    <scope>NUCLEOTIDE SEQUENCE [LARGE SCALE GENOMIC DNA]</scope>
    <source>
        <strain evidence="3">JCM 17440</strain>
    </source>
</reference>
<keyword evidence="3" id="KW-1185">Reference proteome</keyword>